<evidence type="ECO:0000313" key="4">
    <source>
        <dbReference type="Proteomes" id="UP001430953"/>
    </source>
</evidence>
<keyword evidence="4" id="KW-1185">Reference proteome</keyword>
<accession>A0AAW2G3M1</accession>
<feature type="region of interest" description="Disordered" evidence="1">
    <location>
        <begin position="47"/>
        <end position="66"/>
    </location>
</feature>
<comment type="caution">
    <text evidence="3">The sequence shown here is derived from an EMBL/GenBank/DDBJ whole genome shotgun (WGS) entry which is preliminary data.</text>
</comment>
<gene>
    <name evidence="3" type="ORF">PUN28_007518</name>
</gene>
<keyword evidence="2" id="KW-0732">Signal</keyword>
<protein>
    <submittedName>
        <fullName evidence="3">Uncharacterized protein</fullName>
    </submittedName>
</protein>
<sequence length="135" mass="16693">MQLPIIIILFGLMLELVEFNETYKIKSYKHYNPYPWRRPHWHPLPKHRKRYHHKRMPPQKYHYEPEPERHRYASYHEDSAEASDHDKPYIIVIQLPNKNEKKNYHSYERKHVIDPPQSSDYIDDAEELKVYQLDE</sequence>
<dbReference type="Proteomes" id="UP001430953">
    <property type="component" value="Unassembled WGS sequence"/>
</dbReference>
<dbReference type="EMBL" id="JADYXP020000006">
    <property type="protein sequence ID" value="KAL0122886.1"/>
    <property type="molecule type" value="Genomic_DNA"/>
</dbReference>
<name>A0AAW2G3M1_9HYME</name>
<feature type="signal peptide" evidence="2">
    <location>
        <begin position="1"/>
        <end position="19"/>
    </location>
</feature>
<evidence type="ECO:0000256" key="2">
    <source>
        <dbReference type="SAM" id="SignalP"/>
    </source>
</evidence>
<reference evidence="3 4" key="1">
    <citation type="submission" date="2023-03" db="EMBL/GenBank/DDBJ databases">
        <title>High recombination rates correlate with genetic variation in Cardiocondyla obscurior ants.</title>
        <authorList>
            <person name="Errbii M."/>
        </authorList>
    </citation>
    <scope>NUCLEOTIDE SEQUENCE [LARGE SCALE GENOMIC DNA]</scope>
    <source>
        <strain evidence="3">Alpha-2009</strain>
        <tissue evidence="3">Whole body</tissue>
    </source>
</reference>
<feature type="compositionally biased region" description="Basic residues" evidence="1">
    <location>
        <begin position="47"/>
        <end position="57"/>
    </location>
</feature>
<feature type="chain" id="PRO_5043531172" evidence="2">
    <location>
        <begin position="20"/>
        <end position="135"/>
    </location>
</feature>
<evidence type="ECO:0000313" key="3">
    <source>
        <dbReference type="EMBL" id="KAL0122886.1"/>
    </source>
</evidence>
<dbReference type="AlphaFoldDB" id="A0AAW2G3M1"/>
<proteinExistence type="predicted"/>
<organism evidence="3 4">
    <name type="scientific">Cardiocondyla obscurior</name>
    <dbReference type="NCBI Taxonomy" id="286306"/>
    <lineage>
        <taxon>Eukaryota</taxon>
        <taxon>Metazoa</taxon>
        <taxon>Ecdysozoa</taxon>
        <taxon>Arthropoda</taxon>
        <taxon>Hexapoda</taxon>
        <taxon>Insecta</taxon>
        <taxon>Pterygota</taxon>
        <taxon>Neoptera</taxon>
        <taxon>Endopterygota</taxon>
        <taxon>Hymenoptera</taxon>
        <taxon>Apocrita</taxon>
        <taxon>Aculeata</taxon>
        <taxon>Formicoidea</taxon>
        <taxon>Formicidae</taxon>
        <taxon>Myrmicinae</taxon>
        <taxon>Cardiocondyla</taxon>
    </lineage>
</organism>
<evidence type="ECO:0000256" key="1">
    <source>
        <dbReference type="SAM" id="MobiDB-lite"/>
    </source>
</evidence>